<evidence type="ECO:0000256" key="1">
    <source>
        <dbReference type="SAM" id="MobiDB-lite"/>
    </source>
</evidence>
<dbReference type="EMBL" id="MU001680">
    <property type="protein sequence ID" value="KAF2457469.1"/>
    <property type="molecule type" value="Genomic_DNA"/>
</dbReference>
<keyword evidence="3" id="KW-1185">Reference proteome</keyword>
<dbReference type="AlphaFoldDB" id="A0A6A6P0Q0"/>
<organism evidence="2 3">
    <name type="scientific">Lineolata rhizophorae</name>
    <dbReference type="NCBI Taxonomy" id="578093"/>
    <lineage>
        <taxon>Eukaryota</taxon>
        <taxon>Fungi</taxon>
        <taxon>Dikarya</taxon>
        <taxon>Ascomycota</taxon>
        <taxon>Pezizomycotina</taxon>
        <taxon>Dothideomycetes</taxon>
        <taxon>Dothideomycetes incertae sedis</taxon>
        <taxon>Lineolatales</taxon>
        <taxon>Lineolataceae</taxon>
        <taxon>Lineolata</taxon>
    </lineage>
</organism>
<evidence type="ECO:0000313" key="2">
    <source>
        <dbReference type="EMBL" id="KAF2457469.1"/>
    </source>
</evidence>
<protein>
    <submittedName>
        <fullName evidence="2">Uncharacterized protein</fullName>
    </submittedName>
</protein>
<dbReference type="PANTHER" id="PTHR36091:SF2">
    <property type="entry name" value="AMINOGLYCOSIDE PHOSPHOTRANSFERASE DOMAIN-CONTAINING PROTEIN"/>
    <property type="match status" value="1"/>
</dbReference>
<dbReference type="PANTHER" id="PTHR36091">
    <property type="entry name" value="ALTERED INHERITANCE OF MITOCHONDRIA PROTEIN 9, MITOCHONDRIAL"/>
    <property type="match status" value="1"/>
</dbReference>
<evidence type="ECO:0000313" key="3">
    <source>
        <dbReference type="Proteomes" id="UP000799766"/>
    </source>
</evidence>
<reference evidence="2" key="1">
    <citation type="journal article" date="2020" name="Stud. Mycol.">
        <title>101 Dothideomycetes genomes: a test case for predicting lifestyles and emergence of pathogens.</title>
        <authorList>
            <person name="Haridas S."/>
            <person name="Albert R."/>
            <person name="Binder M."/>
            <person name="Bloem J."/>
            <person name="Labutti K."/>
            <person name="Salamov A."/>
            <person name="Andreopoulos B."/>
            <person name="Baker S."/>
            <person name="Barry K."/>
            <person name="Bills G."/>
            <person name="Bluhm B."/>
            <person name="Cannon C."/>
            <person name="Castanera R."/>
            <person name="Culley D."/>
            <person name="Daum C."/>
            <person name="Ezra D."/>
            <person name="Gonzalez J."/>
            <person name="Henrissat B."/>
            <person name="Kuo A."/>
            <person name="Liang C."/>
            <person name="Lipzen A."/>
            <person name="Lutzoni F."/>
            <person name="Magnuson J."/>
            <person name="Mondo S."/>
            <person name="Nolan M."/>
            <person name="Ohm R."/>
            <person name="Pangilinan J."/>
            <person name="Park H.-J."/>
            <person name="Ramirez L."/>
            <person name="Alfaro M."/>
            <person name="Sun H."/>
            <person name="Tritt A."/>
            <person name="Yoshinaga Y."/>
            <person name="Zwiers L.-H."/>
            <person name="Turgeon B."/>
            <person name="Goodwin S."/>
            <person name="Spatafora J."/>
            <person name="Crous P."/>
            <person name="Grigoriev I."/>
        </authorList>
    </citation>
    <scope>NUCLEOTIDE SEQUENCE</scope>
    <source>
        <strain evidence="2">ATCC 16933</strain>
    </source>
</reference>
<name>A0A6A6P0Q0_9PEZI</name>
<feature type="region of interest" description="Disordered" evidence="1">
    <location>
        <begin position="107"/>
        <end position="134"/>
    </location>
</feature>
<gene>
    <name evidence="2" type="ORF">BDY21DRAFT_363744</name>
</gene>
<dbReference type="InterPro" id="IPR051035">
    <property type="entry name" value="Mito_inheritance_9"/>
</dbReference>
<dbReference type="GO" id="GO:0005739">
    <property type="term" value="C:mitochondrion"/>
    <property type="evidence" value="ECO:0007669"/>
    <property type="project" value="TreeGrafter"/>
</dbReference>
<accession>A0A6A6P0Q0</accession>
<proteinExistence type="predicted"/>
<dbReference type="Proteomes" id="UP000799766">
    <property type="component" value="Unassembled WGS sequence"/>
</dbReference>
<sequence length="230" mass="26393">MTFVDVWSDLDTKERLKVIEQVVLLEESLLSLRFQTSGSIYFPDDLSEEDRSRSVPLHVEVYEFYLQPNNIILSDPLDIVGHVDWQHATIAPLCLAAGMPAQFQNYGDPESQRFAQPARELPSDSDSWTPEEQESATRLHINTPIQFGDKSVKRIMDLHHKQQEMDHVLEQLPNERLESAKAFADEIKARIIEAADPAERRGIEETFRFDNFDEEGELMLHKEVCNIAGT</sequence>
<dbReference type="OrthoDB" id="10003767at2759"/>